<reference evidence="3 4" key="1">
    <citation type="journal article" date="2020" name="ISME J.">
        <title>Uncovering the hidden diversity of litter-decomposition mechanisms in mushroom-forming fungi.</title>
        <authorList>
            <person name="Floudas D."/>
            <person name="Bentzer J."/>
            <person name="Ahren D."/>
            <person name="Johansson T."/>
            <person name="Persson P."/>
            <person name="Tunlid A."/>
        </authorList>
    </citation>
    <scope>NUCLEOTIDE SEQUENCE [LARGE SCALE GENOMIC DNA]</scope>
    <source>
        <strain evidence="3 4">CBS 291.85</strain>
    </source>
</reference>
<sequence length="184" mass="20239">MTIATLIRTFQLVKVALFHKFQWIASTGLACAAVADLLIAASLSFYLHRSRTGIRTTDSIINKLLLYAINTGLLTSIFALTDMICFLTMPNNLIHIAFNLMIGKLYTNSLLASLNVRDSLREELYDNGKAGYTMSTFEARVPSRPTGASNLNSTKTDTSTIEIGPDKFAEYSQSTLQGQKGFVV</sequence>
<keyword evidence="4" id="KW-1185">Reference proteome</keyword>
<evidence type="ECO:0000259" key="2">
    <source>
        <dbReference type="Pfam" id="PF20152"/>
    </source>
</evidence>
<name>A0A8H5LQF0_9AGAR</name>
<evidence type="ECO:0000313" key="3">
    <source>
        <dbReference type="EMBL" id="KAF5365649.1"/>
    </source>
</evidence>
<protein>
    <recommendedName>
        <fullName evidence="2">DUF6534 domain-containing protein</fullName>
    </recommendedName>
</protein>
<organism evidence="3 4">
    <name type="scientific">Tetrapyrgos nigripes</name>
    <dbReference type="NCBI Taxonomy" id="182062"/>
    <lineage>
        <taxon>Eukaryota</taxon>
        <taxon>Fungi</taxon>
        <taxon>Dikarya</taxon>
        <taxon>Basidiomycota</taxon>
        <taxon>Agaricomycotina</taxon>
        <taxon>Agaricomycetes</taxon>
        <taxon>Agaricomycetidae</taxon>
        <taxon>Agaricales</taxon>
        <taxon>Marasmiineae</taxon>
        <taxon>Marasmiaceae</taxon>
        <taxon>Tetrapyrgos</taxon>
    </lineage>
</organism>
<evidence type="ECO:0000256" key="1">
    <source>
        <dbReference type="SAM" id="Phobius"/>
    </source>
</evidence>
<accession>A0A8H5LQF0</accession>
<dbReference type="Pfam" id="PF20152">
    <property type="entry name" value="DUF6534"/>
    <property type="match status" value="1"/>
</dbReference>
<dbReference type="InterPro" id="IPR045339">
    <property type="entry name" value="DUF6534"/>
</dbReference>
<proteinExistence type="predicted"/>
<feature type="transmembrane region" description="Helical" evidence="1">
    <location>
        <begin position="23"/>
        <end position="48"/>
    </location>
</feature>
<dbReference type="Proteomes" id="UP000559256">
    <property type="component" value="Unassembled WGS sequence"/>
</dbReference>
<evidence type="ECO:0000313" key="4">
    <source>
        <dbReference type="Proteomes" id="UP000559256"/>
    </source>
</evidence>
<keyword evidence="1" id="KW-0472">Membrane</keyword>
<keyword evidence="1" id="KW-0812">Transmembrane</keyword>
<dbReference type="EMBL" id="JAACJM010000026">
    <property type="protein sequence ID" value="KAF5365649.1"/>
    <property type="molecule type" value="Genomic_DNA"/>
</dbReference>
<comment type="caution">
    <text evidence="3">The sequence shown here is derived from an EMBL/GenBank/DDBJ whole genome shotgun (WGS) entry which is preliminary data.</text>
</comment>
<dbReference type="OrthoDB" id="3206554at2759"/>
<dbReference type="PANTHER" id="PTHR40465:SF1">
    <property type="entry name" value="DUF6534 DOMAIN-CONTAINING PROTEIN"/>
    <property type="match status" value="1"/>
</dbReference>
<feature type="transmembrane region" description="Helical" evidence="1">
    <location>
        <begin position="60"/>
        <end position="81"/>
    </location>
</feature>
<keyword evidence="1" id="KW-1133">Transmembrane helix</keyword>
<dbReference type="PANTHER" id="PTHR40465">
    <property type="entry name" value="CHROMOSOME 1, WHOLE GENOME SHOTGUN SEQUENCE"/>
    <property type="match status" value="1"/>
</dbReference>
<dbReference type="AlphaFoldDB" id="A0A8H5LQF0"/>
<gene>
    <name evidence="3" type="ORF">D9758_003160</name>
</gene>
<feature type="domain" description="DUF6534" evidence="2">
    <location>
        <begin position="32"/>
        <end position="119"/>
    </location>
</feature>